<evidence type="ECO:0000259" key="1">
    <source>
        <dbReference type="Pfam" id="PF05699"/>
    </source>
</evidence>
<dbReference type="eggNOG" id="KOG1121">
    <property type="taxonomic scope" value="Eukaryota"/>
</dbReference>
<reference evidence="2 3" key="1">
    <citation type="journal article" date="2014" name="Genome Biol.">
        <title>Transcriptome and methylome profiling reveals relics of genome dominance in the mesopolyploid Brassica oleracea.</title>
        <authorList>
            <person name="Parkin I.A."/>
            <person name="Koh C."/>
            <person name="Tang H."/>
            <person name="Robinson S.J."/>
            <person name="Kagale S."/>
            <person name="Clarke W.E."/>
            <person name="Town C.D."/>
            <person name="Nixon J."/>
            <person name="Krishnakumar V."/>
            <person name="Bidwell S.L."/>
            <person name="Denoeud F."/>
            <person name="Belcram H."/>
            <person name="Links M.G."/>
            <person name="Just J."/>
            <person name="Clarke C."/>
            <person name="Bender T."/>
            <person name="Huebert T."/>
            <person name="Mason A.S."/>
            <person name="Pires J.C."/>
            <person name="Barker G."/>
            <person name="Moore J."/>
            <person name="Walley P.G."/>
            <person name="Manoli S."/>
            <person name="Batley J."/>
            <person name="Edwards D."/>
            <person name="Nelson M.N."/>
            <person name="Wang X."/>
            <person name="Paterson A.H."/>
            <person name="King G."/>
            <person name="Bancroft I."/>
            <person name="Chalhoub B."/>
            <person name="Sharpe A.G."/>
        </authorList>
    </citation>
    <scope>NUCLEOTIDE SEQUENCE</scope>
    <source>
        <strain evidence="2 3">cv. TO1000</strain>
    </source>
</reference>
<protein>
    <recommendedName>
        <fullName evidence="1">HAT C-terminal dimerisation domain-containing protein</fullName>
    </recommendedName>
</protein>
<sequence>MAYGLVLSTKDLFELERSILHGSDNTKSSLELYLEKPRLGLKAFADIEVLNYWKENGHRHGDLASLALDLLSIPITTVASESAFSIGGRVLTPFRNRLLPKTVQALICTRNWLRGYADFEGDIEKFFDDDEEATR</sequence>
<dbReference type="EnsemblPlants" id="Bo8g032310.1">
    <property type="protein sequence ID" value="Bo8g032310.1"/>
    <property type="gene ID" value="Bo8g032310"/>
</dbReference>
<dbReference type="SUPFAM" id="SSF53098">
    <property type="entry name" value="Ribonuclease H-like"/>
    <property type="match status" value="1"/>
</dbReference>
<proteinExistence type="predicted"/>
<accession>A0A0D3DL95</accession>
<dbReference type="HOGENOM" id="CLU_009123_13_4_1"/>
<dbReference type="STRING" id="109376.A0A0D3DL95"/>
<dbReference type="InterPro" id="IPR012337">
    <property type="entry name" value="RNaseH-like_sf"/>
</dbReference>
<keyword evidence="3" id="KW-1185">Reference proteome</keyword>
<feature type="domain" description="HAT C-terminal dimerisation" evidence="1">
    <location>
        <begin position="30"/>
        <end position="113"/>
    </location>
</feature>
<dbReference type="AlphaFoldDB" id="A0A0D3DL95"/>
<name>A0A0D3DL95_BRAOL</name>
<dbReference type="PANTHER" id="PTHR23272">
    <property type="entry name" value="BED FINGER-RELATED"/>
    <property type="match status" value="1"/>
</dbReference>
<evidence type="ECO:0000313" key="2">
    <source>
        <dbReference type="EnsemblPlants" id="Bo8g032310.1"/>
    </source>
</evidence>
<evidence type="ECO:0000313" key="3">
    <source>
        <dbReference type="Proteomes" id="UP000032141"/>
    </source>
</evidence>
<reference evidence="2" key="2">
    <citation type="submission" date="2015-03" db="UniProtKB">
        <authorList>
            <consortium name="EnsemblPlants"/>
        </authorList>
    </citation>
    <scope>IDENTIFICATION</scope>
</reference>
<dbReference type="OMA" id="VLNYWKE"/>
<organism evidence="2 3">
    <name type="scientific">Brassica oleracea var. oleracea</name>
    <dbReference type="NCBI Taxonomy" id="109376"/>
    <lineage>
        <taxon>Eukaryota</taxon>
        <taxon>Viridiplantae</taxon>
        <taxon>Streptophyta</taxon>
        <taxon>Embryophyta</taxon>
        <taxon>Tracheophyta</taxon>
        <taxon>Spermatophyta</taxon>
        <taxon>Magnoliopsida</taxon>
        <taxon>eudicotyledons</taxon>
        <taxon>Gunneridae</taxon>
        <taxon>Pentapetalae</taxon>
        <taxon>rosids</taxon>
        <taxon>malvids</taxon>
        <taxon>Brassicales</taxon>
        <taxon>Brassicaceae</taxon>
        <taxon>Brassiceae</taxon>
        <taxon>Brassica</taxon>
    </lineage>
</organism>
<dbReference type="GO" id="GO:0046983">
    <property type="term" value="F:protein dimerization activity"/>
    <property type="evidence" value="ECO:0007669"/>
    <property type="project" value="InterPro"/>
</dbReference>
<dbReference type="Proteomes" id="UP000032141">
    <property type="component" value="Chromosome C8"/>
</dbReference>
<dbReference type="Gramene" id="Bo8g032310.1">
    <property type="protein sequence ID" value="Bo8g032310.1"/>
    <property type="gene ID" value="Bo8g032310"/>
</dbReference>
<dbReference type="PANTHER" id="PTHR23272:SF166">
    <property type="entry name" value="ZINC FINGER BED DOMAIN-CONTAINING PROTEIN RICESLEEPER 2-LIKE ISOFORM X1"/>
    <property type="match status" value="1"/>
</dbReference>
<dbReference type="Pfam" id="PF05699">
    <property type="entry name" value="Dimer_Tnp_hAT"/>
    <property type="match status" value="1"/>
</dbReference>
<dbReference type="InterPro" id="IPR008906">
    <property type="entry name" value="HATC_C_dom"/>
</dbReference>